<keyword evidence="2" id="KW-1185">Reference proteome</keyword>
<comment type="caution">
    <text evidence="1">The sequence shown here is derived from an EMBL/GenBank/DDBJ whole genome shotgun (WGS) entry which is preliminary data.</text>
</comment>
<gene>
    <name evidence="1" type="ORF">GOODEAATRI_004326</name>
</gene>
<proteinExistence type="predicted"/>
<evidence type="ECO:0000313" key="1">
    <source>
        <dbReference type="EMBL" id="MEQ2177514.1"/>
    </source>
</evidence>
<reference evidence="1 2" key="1">
    <citation type="submission" date="2021-06" db="EMBL/GenBank/DDBJ databases">
        <authorList>
            <person name="Palmer J.M."/>
        </authorList>
    </citation>
    <scope>NUCLEOTIDE SEQUENCE [LARGE SCALE GENOMIC DNA]</scope>
    <source>
        <strain evidence="1 2">GA_2019</strain>
        <tissue evidence="1">Muscle</tissue>
    </source>
</reference>
<dbReference type="EMBL" id="JAHRIO010060151">
    <property type="protein sequence ID" value="MEQ2177514.1"/>
    <property type="molecule type" value="Genomic_DNA"/>
</dbReference>
<accession>A0ABV0P1H1</accession>
<feature type="non-terminal residue" evidence="1">
    <location>
        <position position="1"/>
    </location>
</feature>
<sequence length="56" mass="6459">LIYCMINSCIRPITSPGLSPAPEKQSRQYSIVYSDYVLLHHTHANTLIRHLNTDYN</sequence>
<name>A0ABV0P1H1_9TELE</name>
<organism evidence="1 2">
    <name type="scientific">Goodea atripinnis</name>
    <dbReference type="NCBI Taxonomy" id="208336"/>
    <lineage>
        <taxon>Eukaryota</taxon>
        <taxon>Metazoa</taxon>
        <taxon>Chordata</taxon>
        <taxon>Craniata</taxon>
        <taxon>Vertebrata</taxon>
        <taxon>Euteleostomi</taxon>
        <taxon>Actinopterygii</taxon>
        <taxon>Neopterygii</taxon>
        <taxon>Teleostei</taxon>
        <taxon>Neoteleostei</taxon>
        <taxon>Acanthomorphata</taxon>
        <taxon>Ovalentaria</taxon>
        <taxon>Atherinomorphae</taxon>
        <taxon>Cyprinodontiformes</taxon>
        <taxon>Goodeidae</taxon>
        <taxon>Goodea</taxon>
    </lineage>
</organism>
<protein>
    <submittedName>
        <fullName evidence="1">Uncharacterized protein</fullName>
    </submittedName>
</protein>
<evidence type="ECO:0000313" key="2">
    <source>
        <dbReference type="Proteomes" id="UP001476798"/>
    </source>
</evidence>
<dbReference type="Proteomes" id="UP001476798">
    <property type="component" value="Unassembled WGS sequence"/>
</dbReference>